<dbReference type="PROSITE" id="PS50126">
    <property type="entry name" value="S1"/>
    <property type="match status" value="1"/>
</dbReference>
<dbReference type="Proteomes" id="UP000195557">
    <property type="component" value="Unassembled WGS sequence"/>
</dbReference>
<accession>A0A090M1X4</accession>
<dbReference type="Gene3D" id="3.30.1490.120">
    <property type="entry name" value="RNA polymerase Rpb7-like, N-terminal domain"/>
    <property type="match status" value="1"/>
</dbReference>
<dbReference type="OrthoDB" id="10256606at2759"/>
<dbReference type="Proteomes" id="UP000009170">
    <property type="component" value="Unassembled WGS sequence"/>
</dbReference>
<evidence type="ECO:0000256" key="3">
    <source>
        <dbReference type="ARBA" id="ARBA00022478"/>
    </source>
</evidence>
<evidence type="ECO:0000256" key="2">
    <source>
        <dbReference type="ARBA" id="ARBA00009307"/>
    </source>
</evidence>
<sequence length="205" mass="22265">MFQIVALSDSAVKIAPANLGKSTLEAVTQELESLYVDKVLAECGGLCVTLYEITNISGGAVLSGEGCVCFEVEFKLVLFKPFTGEVLEGKLESSDEHGAHVSIGFFDDVFIPPSNMQDPSEWDEDEKAWIWDYNGERIKLEVGEKVRFRVVGSRFPDSPKTAEELASLTADSGAKANGSFAPMLVVGDLNADGLGMCSWWEEVVE</sequence>
<evidence type="ECO:0000256" key="1">
    <source>
        <dbReference type="ARBA" id="ARBA00004123"/>
    </source>
</evidence>
<dbReference type="Pfam" id="PF03876">
    <property type="entry name" value="SHS2_Rpb7-N"/>
    <property type="match status" value="1"/>
</dbReference>
<dbReference type="EMBL" id="CAID01000006">
    <property type="protein sequence ID" value="CEF98191.1"/>
    <property type="molecule type" value="Genomic_DNA"/>
</dbReference>
<dbReference type="PANTHER" id="PTHR12709:SF1">
    <property type="entry name" value="DNA-DIRECTED RNA POLYMERASE III SUBUNIT RPC8"/>
    <property type="match status" value="1"/>
</dbReference>
<dbReference type="Gene3D" id="2.40.50.140">
    <property type="entry name" value="Nucleic acid-binding proteins"/>
    <property type="match status" value="1"/>
</dbReference>
<evidence type="ECO:0000313" key="8">
    <source>
        <dbReference type="EMBL" id="OUS48671.1"/>
    </source>
</evidence>
<name>A0A090M1X4_OSTTA</name>
<reference evidence="8" key="3">
    <citation type="submission" date="2017-04" db="EMBL/GenBank/DDBJ databases">
        <title>Population genomics of picophytoplankton unveils novel chromosome hypervariability.</title>
        <authorList>
            <consortium name="DOE Joint Genome Institute"/>
            <person name="Blanc-Mathieu R."/>
            <person name="Krasovec M."/>
            <person name="Hebrard M."/>
            <person name="Yau S."/>
            <person name="Desgranges E."/>
            <person name="Martin J."/>
            <person name="Schackwitz W."/>
            <person name="Kuo A."/>
            <person name="Salin G."/>
            <person name="Donnadieu C."/>
            <person name="Desdevises Y."/>
            <person name="Sanchez-Ferandin S."/>
            <person name="Moreau H."/>
            <person name="Rivals E."/>
            <person name="Grigoriev I.V."/>
            <person name="Grimsley N."/>
            <person name="Eyre-Walker A."/>
            <person name="Piganeau G."/>
        </authorList>
    </citation>
    <scope>NUCLEOTIDE SEQUENCE [LARGE SCALE GENOMIC DNA]</scope>
    <source>
        <strain evidence="8">RCC 1115</strain>
    </source>
</reference>
<dbReference type="AlphaFoldDB" id="A0A090M1X4"/>
<dbReference type="GO" id="GO:0005666">
    <property type="term" value="C:RNA polymerase III complex"/>
    <property type="evidence" value="ECO:0007669"/>
    <property type="project" value="TreeGrafter"/>
</dbReference>
<keyword evidence="5" id="KW-0539">Nucleus</keyword>
<organism evidence="7 9">
    <name type="scientific">Ostreococcus tauri</name>
    <name type="common">Marine green alga</name>
    <dbReference type="NCBI Taxonomy" id="70448"/>
    <lineage>
        <taxon>Eukaryota</taxon>
        <taxon>Viridiplantae</taxon>
        <taxon>Chlorophyta</taxon>
        <taxon>Mamiellophyceae</taxon>
        <taxon>Mamiellales</taxon>
        <taxon>Bathycoccaceae</taxon>
        <taxon>Ostreococcus</taxon>
    </lineage>
</organism>
<comment type="similarity">
    <text evidence="2">Belongs to the eukaryotic RPB7/RPC8 RNA polymerase subunit family.</text>
</comment>
<keyword evidence="3" id="KW-0240">DNA-directed RNA polymerase</keyword>
<reference evidence="7 9" key="1">
    <citation type="journal article" date="2006" name="Proc. Natl. Acad. Sci. U.S.A.">
        <title>Genome analysis of the smallest free-living eukaryote Ostreococcus tauri unveils many unique features.</title>
        <authorList>
            <person name="Derelle E."/>
            <person name="Ferraz C."/>
            <person name="Rombauts S."/>
            <person name="Rouze P."/>
            <person name="Worden A.Z."/>
            <person name="Robbens S."/>
            <person name="Partensky F."/>
            <person name="Degroeve S."/>
            <person name="Echeynie S."/>
            <person name="Cooke R."/>
            <person name="Saeys Y."/>
            <person name="Wuyts J."/>
            <person name="Jabbari K."/>
            <person name="Bowler C."/>
            <person name="Panaud O."/>
            <person name="Piegu B."/>
            <person name="Ball S.G."/>
            <person name="Ral J.-P."/>
            <person name="Bouget F.-Y."/>
            <person name="Piganeau G."/>
            <person name="De Baets B."/>
            <person name="Picard A."/>
            <person name="Delseny M."/>
            <person name="Demaille J."/>
            <person name="Van de Peer Y."/>
            <person name="Moreau H."/>
        </authorList>
    </citation>
    <scope>NUCLEOTIDE SEQUENCE [LARGE SCALE GENOMIC DNA]</scope>
    <source>
        <strain evidence="7 9">OTTH0595</strain>
    </source>
</reference>
<evidence type="ECO:0000256" key="4">
    <source>
        <dbReference type="ARBA" id="ARBA00023163"/>
    </source>
</evidence>
<dbReference type="InterPro" id="IPR005576">
    <property type="entry name" value="Rpb7-like_N"/>
</dbReference>
<evidence type="ECO:0000313" key="7">
    <source>
        <dbReference type="EMBL" id="CEF98191.1"/>
    </source>
</evidence>
<evidence type="ECO:0000256" key="5">
    <source>
        <dbReference type="ARBA" id="ARBA00023242"/>
    </source>
</evidence>
<dbReference type="InterPro" id="IPR036898">
    <property type="entry name" value="RNA_pol_Rpb7-like_N_sf"/>
</dbReference>
<dbReference type="Pfam" id="PF08292">
    <property type="entry name" value="RNA_pol_Rbc25"/>
    <property type="match status" value="1"/>
</dbReference>
<dbReference type="InterPro" id="IPR012340">
    <property type="entry name" value="NA-bd_OB-fold"/>
</dbReference>
<dbReference type="GO" id="GO:0006384">
    <property type="term" value="P:transcription initiation at RNA polymerase III promoter"/>
    <property type="evidence" value="ECO:0007669"/>
    <property type="project" value="TreeGrafter"/>
</dbReference>
<proteinExistence type="inferred from homology"/>
<keyword evidence="4" id="KW-0804">Transcription</keyword>
<comment type="subcellular location">
    <subcellularLocation>
        <location evidence="1">Nucleus</location>
    </subcellularLocation>
</comment>
<dbReference type="SUPFAM" id="SSF88798">
    <property type="entry name" value="N-terminal, heterodimerisation domain of RBP7 (RpoE)"/>
    <property type="match status" value="1"/>
</dbReference>
<reference evidence="7" key="2">
    <citation type="journal article" date="2014" name="BMC Genomics">
        <title>An improved genome of the model marine alga Ostreococcus tauri unfolds by assessing Illumina de novo assemblies.</title>
        <authorList>
            <person name="Blanc-Mathieu R."/>
            <person name="Verhelst B."/>
            <person name="Derelle E."/>
            <person name="Rombauts S."/>
            <person name="Bouget F.Y."/>
            <person name="Carre I."/>
            <person name="Chateau A."/>
            <person name="Eyre-Walker A."/>
            <person name="Grimsley N."/>
            <person name="Moreau H."/>
            <person name="Piegu B."/>
            <person name="Rivals E."/>
            <person name="Schackwitz W."/>
            <person name="Van de Peer Y."/>
            <person name="Piganeau G."/>
        </authorList>
    </citation>
    <scope>NUCLEOTIDE SEQUENCE</scope>
    <source>
        <strain evidence="7">RCC4221</strain>
    </source>
</reference>
<accession>A0A454XQN6</accession>
<keyword evidence="9" id="KW-1185">Reference proteome</keyword>
<evidence type="ECO:0000313" key="9">
    <source>
        <dbReference type="Proteomes" id="UP000009170"/>
    </source>
</evidence>
<protein>
    <submittedName>
        <fullName evidence="7">RNA polymerase III, subunit Rpc25</fullName>
    </submittedName>
</protein>
<feature type="domain" description="S1 motif" evidence="6">
    <location>
        <begin position="84"/>
        <end position="171"/>
    </location>
</feature>
<dbReference type="STRING" id="70448.A0A090M1X4"/>
<dbReference type="GO" id="GO:0003676">
    <property type="term" value="F:nucleic acid binding"/>
    <property type="evidence" value="ECO:0007669"/>
    <property type="project" value="InterPro"/>
</dbReference>
<dbReference type="PANTHER" id="PTHR12709">
    <property type="entry name" value="DNA-DIRECTED RNA POLYMERASE II, III"/>
    <property type="match status" value="1"/>
</dbReference>
<accession>A0A1Y5IGL2</accession>
<dbReference type="InterPro" id="IPR013238">
    <property type="entry name" value="RNA_pol_III_Rbc25"/>
</dbReference>
<dbReference type="InterPro" id="IPR003029">
    <property type="entry name" value="S1_domain"/>
</dbReference>
<dbReference type="InParanoid" id="A0A090M1X4"/>
<dbReference type="FunCoup" id="A0A090M1X4">
    <property type="interactions" value="1816"/>
</dbReference>
<evidence type="ECO:0000259" key="6">
    <source>
        <dbReference type="PROSITE" id="PS50126"/>
    </source>
</evidence>
<dbReference type="EMBL" id="KZ155774">
    <property type="protein sequence ID" value="OUS48671.1"/>
    <property type="molecule type" value="Genomic_DNA"/>
</dbReference>
<dbReference type="InterPro" id="IPR045113">
    <property type="entry name" value="Rpb7-like"/>
</dbReference>
<gene>
    <name evidence="8" type="ORF">BE221DRAFT_190009</name>
    <name evidence="7" type="ORF">OT_ostta06g00090</name>
</gene>
<dbReference type="SUPFAM" id="SSF50249">
    <property type="entry name" value="Nucleic acid-binding proteins"/>
    <property type="match status" value="1"/>
</dbReference>